<dbReference type="Pfam" id="PF13472">
    <property type="entry name" value="Lipase_GDSL_2"/>
    <property type="match status" value="1"/>
</dbReference>
<sequence length="484" mass="49953">MLGLSGSGRMGAPSVRLPLLLTVANGRTVASGMLRDGQVPVAQRSVQVLVNAKPAGSVLSSADGSWSLDLGELAGSNRIEAVADLPVRSGAKLFHVAVSRRLAATNRVYALGDSRTLDNMRSGGLTTVGPMVWARQLSLGRITYGKLSNNGVGGATTAAIRAQQFPQALASDASVLVLLAGVNDANTGSLGSADTISNLTAMARDFVASDPGRVCLLLDELPVSGLQKPEQHLAVRDGIRALHDPAAGIVVVPSWNALALASDDAQPQSWAYRDGIHMAKRGAFSVGREIWAALQRVTTTFDPATRPGVLLGGNFVTAGAGPEGWTVPTGTGIATRMEAADGLNWLVMSFSGITGLQSSAYVTATTIPGGLVAGQTLAEAQIRYRLDAGSQNLSLVAMELRRQSGQRLQAASGEPATDGLDMGTSLEGISGALPPDAIDGLLRPPPGDLTGATQLRPFWITVRGLPGQVASGTVRLALPQLRAA</sequence>
<reference evidence="2 3" key="1">
    <citation type="submission" date="2016-10" db="EMBL/GenBank/DDBJ databases">
        <authorList>
            <person name="de Groot N.N."/>
        </authorList>
    </citation>
    <scope>NUCLEOTIDE SEQUENCE [LARGE SCALE GENOMIC DNA]</scope>
    <source>
        <strain evidence="3">L7-484,KACC 16230,DSM 25025</strain>
    </source>
</reference>
<dbReference type="CDD" id="cd00229">
    <property type="entry name" value="SGNH_hydrolase"/>
    <property type="match status" value="1"/>
</dbReference>
<name>A0A1H0NBP7_9HYPH</name>
<dbReference type="GO" id="GO:0016788">
    <property type="term" value="F:hydrolase activity, acting on ester bonds"/>
    <property type="evidence" value="ECO:0007669"/>
    <property type="project" value="UniProtKB-ARBA"/>
</dbReference>
<evidence type="ECO:0000259" key="1">
    <source>
        <dbReference type="Pfam" id="PF13472"/>
    </source>
</evidence>
<accession>A0A1H0NBP7</accession>
<dbReference type="Proteomes" id="UP000198793">
    <property type="component" value="Unassembled WGS sequence"/>
</dbReference>
<dbReference type="InterPro" id="IPR036514">
    <property type="entry name" value="SGNH_hydro_sf"/>
</dbReference>
<evidence type="ECO:0000313" key="3">
    <source>
        <dbReference type="Proteomes" id="UP000198793"/>
    </source>
</evidence>
<evidence type="ECO:0000313" key="2">
    <source>
        <dbReference type="EMBL" id="SDO90063.1"/>
    </source>
</evidence>
<dbReference type="Gene3D" id="3.40.50.1110">
    <property type="entry name" value="SGNH hydrolase"/>
    <property type="match status" value="1"/>
</dbReference>
<dbReference type="SUPFAM" id="SSF52266">
    <property type="entry name" value="SGNH hydrolase"/>
    <property type="match status" value="1"/>
</dbReference>
<dbReference type="AlphaFoldDB" id="A0A1H0NBP7"/>
<dbReference type="STRING" id="1166073.SAMN05192530_1195"/>
<proteinExistence type="predicted"/>
<organism evidence="2 3">
    <name type="scientific">Aureimonas jatrophae</name>
    <dbReference type="NCBI Taxonomy" id="1166073"/>
    <lineage>
        <taxon>Bacteria</taxon>
        <taxon>Pseudomonadati</taxon>
        <taxon>Pseudomonadota</taxon>
        <taxon>Alphaproteobacteria</taxon>
        <taxon>Hyphomicrobiales</taxon>
        <taxon>Aurantimonadaceae</taxon>
        <taxon>Aureimonas</taxon>
    </lineage>
</organism>
<dbReference type="InterPro" id="IPR013830">
    <property type="entry name" value="SGNH_hydro"/>
</dbReference>
<protein>
    <submittedName>
        <fullName evidence="2">Lysophospholipase L1</fullName>
    </submittedName>
</protein>
<dbReference type="EMBL" id="FNIT01000019">
    <property type="protein sequence ID" value="SDO90063.1"/>
    <property type="molecule type" value="Genomic_DNA"/>
</dbReference>
<keyword evidence="3" id="KW-1185">Reference proteome</keyword>
<gene>
    <name evidence="2" type="ORF">SAMN05192530_1195</name>
</gene>
<feature type="domain" description="SGNH hydrolase-type esterase" evidence="1">
    <location>
        <begin position="110"/>
        <end position="282"/>
    </location>
</feature>